<accession>A0ACB9F4K0</accession>
<name>A0ACB9F4K0_CICIN</name>
<sequence length="91" mass="10034">MTINTNPLPTKSTPNNIPPSLNFLTIHRTPTVHNSFSFLQRTLSKKGDEDRGERIDDGEAGGGDAKDKPMELKCRPGCPEFPHTECVFLPA</sequence>
<evidence type="ECO:0000313" key="2">
    <source>
        <dbReference type="Proteomes" id="UP001055811"/>
    </source>
</evidence>
<gene>
    <name evidence="1" type="ORF">L2E82_16205</name>
</gene>
<evidence type="ECO:0000313" key="1">
    <source>
        <dbReference type="EMBL" id="KAI3766154.1"/>
    </source>
</evidence>
<dbReference type="EMBL" id="CM042011">
    <property type="protein sequence ID" value="KAI3766154.1"/>
    <property type="molecule type" value="Genomic_DNA"/>
</dbReference>
<keyword evidence="2" id="KW-1185">Reference proteome</keyword>
<protein>
    <submittedName>
        <fullName evidence="1">Uncharacterized protein</fullName>
    </submittedName>
</protein>
<proteinExistence type="predicted"/>
<reference evidence="1 2" key="2">
    <citation type="journal article" date="2022" name="Mol. Ecol. Resour.">
        <title>The genomes of chicory, endive, great burdock and yacon provide insights into Asteraceae paleo-polyploidization history and plant inulin production.</title>
        <authorList>
            <person name="Fan W."/>
            <person name="Wang S."/>
            <person name="Wang H."/>
            <person name="Wang A."/>
            <person name="Jiang F."/>
            <person name="Liu H."/>
            <person name="Zhao H."/>
            <person name="Xu D."/>
            <person name="Zhang Y."/>
        </authorList>
    </citation>
    <scope>NUCLEOTIDE SEQUENCE [LARGE SCALE GENOMIC DNA]</scope>
    <source>
        <strain evidence="2">cv. Punajuju</strain>
        <tissue evidence="1">Leaves</tissue>
    </source>
</reference>
<organism evidence="1 2">
    <name type="scientific">Cichorium intybus</name>
    <name type="common">Chicory</name>
    <dbReference type="NCBI Taxonomy" id="13427"/>
    <lineage>
        <taxon>Eukaryota</taxon>
        <taxon>Viridiplantae</taxon>
        <taxon>Streptophyta</taxon>
        <taxon>Embryophyta</taxon>
        <taxon>Tracheophyta</taxon>
        <taxon>Spermatophyta</taxon>
        <taxon>Magnoliopsida</taxon>
        <taxon>eudicotyledons</taxon>
        <taxon>Gunneridae</taxon>
        <taxon>Pentapetalae</taxon>
        <taxon>asterids</taxon>
        <taxon>campanulids</taxon>
        <taxon>Asterales</taxon>
        <taxon>Asteraceae</taxon>
        <taxon>Cichorioideae</taxon>
        <taxon>Cichorieae</taxon>
        <taxon>Cichoriinae</taxon>
        <taxon>Cichorium</taxon>
    </lineage>
</organism>
<reference evidence="2" key="1">
    <citation type="journal article" date="2022" name="Mol. Ecol. Resour.">
        <title>The genomes of chicory, endive, great burdock and yacon provide insights into Asteraceae palaeo-polyploidization history and plant inulin production.</title>
        <authorList>
            <person name="Fan W."/>
            <person name="Wang S."/>
            <person name="Wang H."/>
            <person name="Wang A."/>
            <person name="Jiang F."/>
            <person name="Liu H."/>
            <person name="Zhao H."/>
            <person name="Xu D."/>
            <person name="Zhang Y."/>
        </authorList>
    </citation>
    <scope>NUCLEOTIDE SEQUENCE [LARGE SCALE GENOMIC DNA]</scope>
    <source>
        <strain evidence="2">cv. Punajuju</strain>
    </source>
</reference>
<comment type="caution">
    <text evidence="1">The sequence shown here is derived from an EMBL/GenBank/DDBJ whole genome shotgun (WGS) entry which is preliminary data.</text>
</comment>
<dbReference type="Proteomes" id="UP001055811">
    <property type="component" value="Linkage Group LG03"/>
</dbReference>